<dbReference type="Pfam" id="PF02298">
    <property type="entry name" value="Cu_bind_like"/>
    <property type="match status" value="1"/>
</dbReference>
<dbReference type="Proteomes" id="UP001632038">
    <property type="component" value="Unassembled WGS sequence"/>
</dbReference>
<comment type="caution">
    <text evidence="2">The sequence shown here is derived from an EMBL/GenBank/DDBJ whole genome shotgun (WGS) entry which is preliminary data.</text>
</comment>
<evidence type="ECO:0000259" key="1">
    <source>
        <dbReference type="PROSITE" id="PS51485"/>
    </source>
</evidence>
<dbReference type="InterPro" id="IPR008972">
    <property type="entry name" value="Cupredoxin"/>
</dbReference>
<reference evidence="3" key="1">
    <citation type="journal article" date="2024" name="IScience">
        <title>Strigolactones Initiate the Formation of Haustorium-like Structures in Castilleja.</title>
        <authorList>
            <person name="Buerger M."/>
            <person name="Peterson D."/>
            <person name="Chory J."/>
        </authorList>
    </citation>
    <scope>NUCLEOTIDE SEQUENCE [LARGE SCALE GENOMIC DNA]</scope>
</reference>
<organism evidence="2 3">
    <name type="scientific">Castilleja foliolosa</name>
    <dbReference type="NCBI Taxonomy" id="1961234"/>
    <lineage>
        <taxon>Eukaryota</taxon>
        <taxon>Viridiplantae</taxon>
        <taxon>Streptophyta</taxon>
        <taxon>Embryophyta</taxon>
        <taxon>Tracheophyta</taxon>
        <taxon>Spermatophyta</taxon>
        <taxon>Magnoliopsida</taxon>
        <taxon>eudicotyledons</taxon>
        <taxon>Gunneridae</taxon>
        <taxon>Pentapetalae</taxon>
        <taxon>asterids</taxon>
        <taxon>lamiids</taxon>
        <taxon>Lamiales</taxon>
        <taxon>Orobanchaceae</taxon>
        <taxon>Pedicularideae</taxon>
        <taxon>Castillejinae</taxon>
        <taxon>Castilleja</taxon>
    </lineage>
</organism>
<keyword evidence="3" id="KW-1185">Reference proteome</keyword>
<dbReference type="PANTHER" id="PTHR33021">
    <property type="entry name" value="BLUE COPPER PROTEIN"/>
    <property type="match status" value="1"/>
</dbReference>
<evidence type="ECO:0000313" key="2">
    <source>
        <dbReference type="EMBL" id="KAL3619742.1"/>
    </source>
</evidence>
<accession>A0ABD3BSP2</accession>
<gene>
    <name evidence="2" type="ORF">CASFOL_034654</name>
</gene>
<name>A0ABD3BSP2_9LAMI</name>
<dbReference type="PANTHER" id="PTHR33021:SF533">
    <property type="entry name" value="PHYTOCYANIN DOMAIN-CONTAINING PROTEIN"/>
    <property type="match status" value="1"/>
</dbReference>
<dbReference type="AlphaFoldDB" id="A0ABD3BSP2"/>
<protein>
    <recommendedName>
        <fullName evidence="1">Phytocyanin domain-containing protein</fullName>
    </recommendedName>
</protein>
<proteinExistence type="predicted"/>
<dbReference type="Gene3D" id="2.60.40.420">
    <property type="entry name" value="Cupredoxins - blue copper proteins"/>
    <property type="match status" value="1"/>
</dbReference>
<sequence>MHLRNVEMFRYHDFLLVLPGAHNVVEVNETDYQNCASSDVSRVPSTSRIDVVNLTTPGTKGYICSIGEHCSGGMKLVITVSSANEPTPSQFPGSSSPTSGAHKVSLLKSCVLTIVVIAVYKFTINRN</sequence>
<dbReference type="InterPro" id="IPR003245">
    <property type="entry name" value="Phytocyanin_dom"/>
</dbReference>
<dbReference type="PROSITE" id="PS51485">
    <property type="entry name" value="PHYTOCYANIN"/>
    <property type="match status" value="1"/>
</dbReference>
<dbReference type="InterPro" id="IPR039391">
    <property type="entry name" value="Phytocyanin-like"/>
</dbReference>
<evidence type="ECO:0000313" key="3">
    <source>
        <dbReference type="Proteomes" id="UP001632038"/>
    </source>
</evidence>
<feature type="domain" description="Phytocyanin" evidence="1">
    <location>
        <begin position="1"/>
        <end position="82"/>
    </location>
</feature>
<dbReference type="SUPFAM" id="SSF49503">
    <property type="entry name" value="Cupredoxins"/>
    <property type="match status" value="1"/>
</dbReference>
<dbReference type="EMBL" id="JAVIJP010000066">
    <property type="protein sequence ID" value="KAL3619742.1"/>
    <property type="molecule type" value="Genomic_DNA"/>
</dbReference>